<dbReference type="AlphaFoldDB" id="A0A381L3B3"/>
<evidence type="ECO:0000256" key="4">
    <source>
        <dbReference type="SAM" id="MobiDB-lite"/>
    </source>
</evidence>
<dbReference type="SUPFAM" id="SSF57959">
    <property type="entry name" value="Leucine zipper domain"/>
    <property type="match status" value="1"/>
</dbReference>
<dbReference type="GO" id="GO:0005667">
    <property type="term" value="C:transcription regulator complex"/>
    <property type="evidence" value="ECO:0007669"/>
    <property type="project" value="TreeGrafter"/>
</dbReference>
<feature type="domain" description="BZIP" evidence="5">
    <location>
        <begin position="277"/>
        <end position="291"/>
    </location>
</feature>
<evidence type="ECO:0000256" key="1">
    <source>
        <dbReference type="ARBA" id="ARBA00023015"/>
    </source>
</evidence>
<evidence type="ECO:0000256" key="2">
    <source>
        <dbReference type="ARBA" id="ARBA00023125"/>
    </source>
</evidence>
<evidence type="ECO:0000256" key="3">
    <source>
        <dbReference type="ARBA" id="ARBA00023163"/>
    </source>
</evidence>
<dbReference type="OrthoDB" id="5419235at2759"/>
<name>A0A381L3B3_BLUGR</name>
<dbReference type="InterPro" id="IPR050946">
    <property type="entry name" value="AP-1_TF_bZIP"/>
</dbReference>
<dbReference type="Gene3D" id="3.30.160.60">
    <property type="entry name" value="Classic Zinc Finger"/>
    <property type="match status" value="1"/>
</dbReference>
<keyword evidence="1" id="KW-0805">Transcription regulation</keyword>
<dbReference type="PANTHER" id="PTHR11462:SF35">
    <property type="entry name" value="TRANSCRIPTION FACTOR JRA"/>
    <property type="match status" value="1"/>
</dbReference>
<dbReference type="InterPro" id="IPR046347">
    <property type="entry name" value="bZIP_sf"/>
</dbReference>
<dbReference type="GO" id="GO:0000978">
    <property type="term" value="F:RNA polymerase II cis-regulatory region sequence-specific DNA binding"/>
    <property type="evidence" value="ECO:0007669"/>
    <property type="project" value="TreeGrafter"/>
</dbReference>
<dbReference type="EMBL" id="UIGY01000006">
    <property type="protein sequence ID" value="SUZ08037.1"/>
    <property type="molecule type" value="Genomic_DNA"/>
</dbReference>
<dbReference type="GO" id="GO:0000981">
    <property type="term" value="F:DNA-binding transcription factor activity, RNA polymerase II-specific"/>
    <property type="evidence" value="ECO:0007669"/>
    <property type="project" value="TreeGrafter"/>
</dbReference>
<keyword evidence="3" id="KW-0804">Transcription</keyword>
<keyword evidence="2" id="KW-0238">DNA-binding</keyword>
<evidence type="ECO:0000259" key="5">
    <source>
        <dbReference type="PROSITE" id="PS00036"/>
    </source>
</evidence>
<dbReference type="PROSITE" id="PS00036">
    <property type="entry name" value="BZIP_BASIC"/>
    <property type="match status" value="1"/>
</dbReference>
<sequence length="322" mass="36217">MSHSKLFFNNPQYADFPGQNHQNFALYQSPQSPKTPNNSKTQAFAGPVSCNTTHTITSTFDNSNPVDVQWNCQNDLRESCSQIPRTLYLDSSAGITDIDLYEEFTRNENEGVVLDSNFPLYPSPLNLEMDELNVHMPFSSFPSTKSTPAMNLLQEFSESTPNSYICTNIKSSCMRNSSSDFNDLLDFAHLPQSNLDYPSIGDDWITLAASIHETTEAVSDANLSPSLLMAGLKVSHSPRSSPCHSGVKLSSTPIPRKRAKLHESISIEDPNDAVAIKRARNTLAARKSRQRKMQRLWELEEEICRLKSERDHWKEIALKRST</sequence>
<accession>A0A381L3B3</accession>
<organism evidence="6">
    <name type="scientific">Blumeria graminis f. sp. tritici 96224</name>
    <dbReference type="NCBI Taxonomy" id="1268274"/>
    <lineage>
        <taxon>Eukaryota</taxon>
        <taxon>Fungi</taxon>
        <taxon>Dikarya</taxon>
        <taxon>Ascomycota</taxon>
        <taxon>Pezizomycotina</taxon>
        <taxon>Leotiomycetes</taxon>
        <taxon>Erysiphales</taxon>
        <taxon>Erysiphaceae</taxon>
        <taxon>Blumeria</taxon>
    </lineage>
</organism>
<dbReference type="PANTHER" id="PTHR11462">
    <property type="entry name" value="JUN TRANSCRIPTION FACTOR-RELATED"/>
    <property type="match status" value="1"/>
</dbReference>
<dbReference type="CDD" id="cd12193">
    <property type="entry name" value="bZIP_GCN4"/>
    <property type="match status" value="1"/>
</dbReference>
<gene>
    <name evidence="6" type="ORF">BGT96224V2_LOCUS1172</name>
</gene>
<dbReference type="InterPro" id="IPR004827">
    <property type="entry name" value="bZIP"/>
</dbReference>
<evidence type="ECO:0000313" key="6">
    <source>
        <dbReference type="EMBL" id="SUZ08037.1"/>
    </source>
</evidence>
<proteinExistence type="predicted"/>
<protein>
    <submittedName>
        <fullName evidence="6">Bgt-3108</fullName>
    </submittedName>
</protein>
<feature type="region of interest" description="Disordered" evidence="4">
    <location>
        <begin position="19"/>
        <end position="42"/>
    </location>
</feature>
<reference evidence="6" key="1">
    <citation type="submission" date="2018-07" db="EMBL/GenBank/DDBJ databases">
        <authorList>
            <person name="Quirk P.G."/>
            <person name="Krulwich T.A."/>
        </authorList>
    </citation>
    <scope>NUCLEOTIDE SEQUENCE</scope>
    <source>
        <strain evidence="6">96224</strain>
    </source>
</reference>